<protein>
    <recommendedName>
        <fullName evidence="11">Myb domain protein 4r1</fullName>
    </recommendedName>
</protein>
<dbReference type="Pfam" id="PF00249">
    <property type="entry name" value="Myb_DNA-binding"/>
    <property type="match status" value="1"/>
</dbReference>
<dbReference type="GO" id="GO:0042795">
    <property type="term" value="P:snRNA transcription by RNA polymerase II"/>
    <property type="evidence" value="ECO:0007669"/>
    <property type="project" value="TreeGrafter"/>
</dbReference>
<dbReference type="Gramene" id="KFK28617">
    <property type="protein sequence ID" value="KFK28617"/>
    <property type="gene ID" value="AALP_AA7G022600"/>
</dbReference>
<evidence type="ECO:0000256" key="3">
    <source>
        <dbReference type="ARBA" id="ARBA00023125"/>
    </source>
</evidence>
<evidence type="ECO:0000256" key="5">
    <source>
        <dbReference type="ARBA" id="ARBA00023242"/>
    </source>
</evidence>
<accession>A0A087GFG5</accession>
<dbReference type="GO" id="GO:0000978">
    <property type="term" value="F:RNA polymerase II cis-regulatory region sequence-specific DNA binding"/>
    <property type="evidence" value="ECO:0007669"/>
    <property type="project" value="TreeGrafter"/>
</dbReference>
<feature type="compositionally biased region" description="Basic residues" evidence="6">
    <location>
        <begin position="449"/>
        <end position="458"/>
    </location>
</feature>
<dbReference type="InterPro" id="IPR017930">
    <property type="entry name" value="Myb_dom"/>
</dbReference>
<dbReference type="CDD" id="cd00167">
    <property type="entry name" value="SANT"/>
    <property type="match status" value="2"/>
</dbReference>
<dbReference type="Proteomes" id="UP000029120">
    <property type="component" value="Chromosome 7"/>
</dbReference>
<proteinExistence type="predicted"/>
<evidence type="ECO:0000313" key="9">
    <source>
        <dbReference type="EMBL" id="KFK28617.1"/>
    </source>
</evidence>
<dbReference type="PROSITE" id="PS50090">
    <property type="entry name" value="MYB_LIKE"/>
    <property type="match status" value="2"/>
</dbReference>
<evidence type="ECO:0008006" key="11">
    <source>
        <dbReference type="Google" id="ProtNLM"/>
    </source>
</evidence>
<gene>
    <name evidence="9" type="ordered locus">AALP_Aa7g022600</name>
</gene>
<dbReference type="InterPro" id="IPR051575">
    <property type="entry name" value="Myb-like_DNA-bd"/>
</dbReference>
<comment type="subcellular location">
    <subcellularLocation>
        <location evidence="1">Nucleus</location>
    </subcellularLocation>
</comment>
<organism evidence="9 10">
    <name type="scientific">Arabis alpina</name>
    <name type="common">Alpine rock-cress</name>
    <dbReference type="NCBI Taxonomy" id="50452"/>
    <lineage>
        <taxon>Eukaryota</taxon>
        <taxon>Viridiplantae</taxon>
        <taxon>Streptophyta</taxon>
        <taxon>Embryophyta</taxon>
        <taxon>Tracheophyta</taxon>
        <taxon>Spermatophyta</taxon>
        <taxon>Magnoliopsida</taxon>
        <taxon>eudicotyledons</taxon>
        <taxon>Gunneridae</taxon>
        <taxon>Pentapetalae</taxon>
        <taxon>rosids</taxon>
        <taxon>malvids</taxon>
        <taxon>Brassicales</taxon>
        <taxon>Brassicaceae</taxon>
        <taxon>Arabideae</taxon>
        <taxon>Arabis</taxon>
    </lineage>
</organism>
<dbReference type="SMART" id="SM00717">
    <property type="entry name" value="SANT"/>
    <property type="match status" value="4"/>
</dbReference>
<evidence type="ECO:0000259" key="7">
    <source>
        <dbReference type="PROSITE" id="PS50090"/>
    </source>
</evidence>
<evidence type="ECO:0000256" key="4">
    <source>
        <dbReference type="ARBA" id="ARBA00023163"/>
    </source>
</evidence>
<dbReference type="PROSITE" id="PS51294">
    <property type="entry name" value="HTH_MYB"/>
    <property type="match status" value="2"/>
</dbReference>
<feature type="region of interest" description="Disordered" evidence="6">
    <location>
        <begin position="444"/>
        <end position="482"/>
    </location>
</feature>
<keyword evidence="2" id="KW-0805">Transcription regulation</keyword>
<feature type="domain" description="HTH myb-type" evidence="8">
    <location>
        <begin position="348"/>
        <end position="400"/>
    </location>
</feature>
<dbReference type="EMBL" id="CM002875">
    <property type="protein sequence ID" value="KFK28617.1"/>
    <property type="molecule type" value="Genomic_DNA"/>
</dbReference>
<dbReference type="Pfam" id="PF13921">
    <property type="entry name" value="Myb_DNA-bind_6"/>
    <property type="match status" value="1"/>
</dbReference>
<feature type="domain" description="Myb-like" evidence="7">
    <location>
        <begin position="350"/>
        <end position="396"/>
    </location>
</feature>
<keyword evidence="5" id="KW-0539">Nucleus</keyword>
<dbReference type="SUPFAM" id="SSF46689">
    <property type="entry name" value="Homeodomain-like"/>
    <property type="match status" value="3"/>
</dbReference>
<dbReference type="GO" id="GO:0019185">
    <property type="term" value="C:snRNA-activating protein complex"/>
    <property type="evidence" value="ECO:0007669"/>
    <property type="project" value="TreeGrafter"/>
</dbReference>
<dbReference type="GO" id="GO:0042796">
    <property type="term" value="P:snRNA transcription by RNA polymerase III"/>
    <property type="evidence" value="ECO:0007669"/>
    <property type="project" value="TreeGrafter"/>
</dbReference>
<evidence type="ECO:0000313" key="10">
    <source>
        <dbReference type="Proteomes" id="UP000029120"/>
    </source>
</evidence>
<dbReference type="GO" id="GO:0001006">
    <property type="term" value="F:RNA polymerase III type 3 promoter sequence-specific DNA binding"/>
    <property type="evidence" value="ECO:0007669"/>
    <property type="project" value="TreeGrafter"/>
</dbReference>
<dbReference type="OrthoDB" id="2143914at2759"/>
<dbReference type="InterPro" id="IPR009057">
    <property type="entry name" value="Homeodomain-like_sf"/>
</dbReference>
<keyword evidence="10" id="KW-1185">Reference proteome</keyword>
<dbReference type="PANTHER" id="PTHR46621:SF1">
    <property type="entry name" value="SNRNA-ACTIVATING PROTEIN COMPLEX SUBUNIT 4"/>
    <property type="match status" value="1"/>
</dbReference>
<evidence type="ECO:0000256" key="2">
    <source>
        <dbReference type="ARBA" id="ARBA00023015"/>
    </source>
</evidence>
<dbReference type="GO" id="GO:0005634">
    <property type="term" value="C:nucleus"/>
    <property type="evidence" value="ECO:0007669"/>
    <property type="project" value="UniProtKB-SubCell"/>
</dbReference>
<sequence length="511" mass="59164">MLRRIKNQLELAIDEEDEDDSAFETLCATPSRFYAYVKLNDVQGNVMNDSPAKKKNQITGNRRTQQCKIQSKNYMKILPLISLLYKLRVSLNLHKPLLMQSGRTDFQASCKRITKQALSQSKDPRIELISTPKCSSKVTDKKTSSPLTLGPPENSSVAIYKMAFEKYSFSVDRKNWTQKENENLAKGLKHQLQETLIREATDDLEGSLDDIDTILEGIKNLEITPEMIRQFLPKVHWDQLDIKNRSAAECEARWMSTEDPMINNSSTWTKAEDDYIRLVTENKSYTDWLDIASEWTPEEEDQLRVAVELIGEKNWPAVANVLQGRNRSQCSNKWKECKERKGWSCRQKIRKRWSSQEVERLKIAMTFFGAENWHRIARFIPGRTDSQCSAKWKETLDHRVNHGKWTEEENAKLLEATKENGVERPDLAIEDFLELAAISLEQEQSRTIAPKKKRKERQKKSDGAATERQPKRRRKGYLERSLGDVCSRQENENVCENIEANNEGELCDQEA</sequence>
<feature type="domain" description="Myb-like" evidence="7">
    <location>
        <begin position="293"/>
        <end position="336"/>
    </location>
</feature>
<dbReference type="AlphaFoldDB" id="A0A087GFG5"/>
<dbReference type="Gene3D" id="1.10.10.60">
    <property type="entry name" value="Homeodomain-like"/>
    <property type="match status" value="2"/>
</dbReference>
<evidence type="ECO:0000259" key="8">
    <source>
        <dbReference type="PROSITE" id="PS51294"/>
    </source>
</evidence>
<keyword evidence="3" id="KW-0238">DNA-binding</keyword>
<dbReference type="PANTHER" id="PTHR46621">
    <property type="entry name" value="SNRNA-ACTIVATING PROTEIN COMPLEX SUBUNIT 4"/>
    <property type="match status" value="1"/>
</dbReference>
<reference evidence="10" key="1">
    <citation type="journal article" date="2015" name="Nat. Plants">
        <title>Genome expansion of Arabis alpina linked with retrotransposition and reduced symmetric DNA methylation.</title>
        <authorList>
            <person name="Willing E.M."/>
            <person name="Rawat V."/>
            <person name="Mandakova T."/>
            <person name="Maumus F."/>
            <person name="James G.V."/>
            <person name="Nordstroem K.J."/>
            <person name="Becker C."/>
            <person name="Warthmann N."/>
            <person name="Chica C."/>
            <person name="Szarzynska B."/>
            <person name="Zytnicki M."/>
            <person name="Albani M.C."/>
            <person name="Kiefer C."/>
            <person name="Bergonzi S."/>
            <person name="Castaings L."/>
            <person name="Mateos J.L."/>
            <person name="Berns M.C."/>
            <person name="Bujdoso N."/>
            <person name="Piofczyk T."/>
            <person name="de Lorenzo L."/>
            <person name="Barrero-Sicilia C."/>
            <person name="Mateos I."/>
            <person name="Piednoel M."/>
            <person name="Hagmann J."/>
            <person name="Chen-Min-Tao R."/>
            <person name="Iglesias-Fernandez R."/>
            <person name="Schuster S.C."/>
            <person name="Alonso-Blanco C."/>
            <person name="Roudier F."/>
            <person name="Carbonero P."/>
            <person name="Paz-Ares J."/>
            <person name="Davis S.J."/>
            <person name="Pecinka A."/>
            <person name="Quesneville H."/>
            <person name="Colot V."/>
            <person name="Lysak M.A."/>
            <person name="Weigel D."/>
            <person name="Coupland G."/>
            <person name="Schneeberger K."/>
        </authorList>
    </citation>
    <scope>NUCLEOTIDE SEQUENCE [LARGE SCALE GENOMIC DNA]</scope>
    <source>
        <strain evidence="10">cv. Pajares</strain>
    </source>
</reference>
<keyword evidence="4" id="KW-0804">Transcription</keyword>
<dbReference type="InterPro" id="IPR001005">
    <property type="entry name" value="SANT/Myb"/>
</dbReference>
<name>A0A087GFG5_ARAAL</name>
<evidence type="ECO:0000256" key="6">
    <source>
        <dbReference type="SAM" id="MobiDB-lite"/>
    </source>
</evidence>
<dbReference type="eggNOG" id="KOG0048">
    <property type="taxonomic scope" value="Eukaryota"/>
</dbReference>
<evidence type="ECO:0000256" key="1">
    <source>
        <dbReference type="ARBA" id="ARBA00004123"/>
    </source>
</evidence>
<feature type="domain" description="HTH myb-type" evidence="8">
    <location>
        <begin position="295"/>
        <end position="342"/>
    </location>
</feature>